<feature type="transmembrane region" description="Helical" evidence="1">
    <location>
        <begin position="40"/>
        <end position="61"/>
    </location>
</feature>
<proteinExistence type="predicted"/>
<reference evidence="3" key="1">
    <citation type="journal article" date="2019" name="Int. J. Syst. Evol. Microbiol.">
        <title>The Global Catalogue of Microorganisms (GCM) 10K type strain sequencing project: providing services to taxonomists for standard genome sequencing and annotation.</title>
        <authorList>
            <consortium name="The Broad Institute Genomics Platform"/>
            <consortium name="The Broad Institute Genome Sequencing Center for Infectious Disease"/>
            <person name="Wu L."/>
            <person name="Ma J."/>
        </authorList>
    </citation>
    <scope>NUCLEOTIDE SEQUENCE [LARGE SCALE GENOMIC DNA]</scope>
    <source>
        <strain evidence="3">CCUG 53903</strain>
    </source>
</reference>
<protein>
    <submittedName>
        <fullName evidence="2">Uncharacterized protein</fullName>
    </submittedName>
</protein>
<keyword evidence="3" id="KW-1185">Reference proteome</keyword>
<evidence type="ECO:0000256" key="1">
    <source>
        <dbReference type="SAM" id="Phobius"/>
    </source>
</evidence>
<keyword evidence="1" id="KW-1133">Transmembrane helix</keyword>
<dbReference type="RefSeq" id="WP_379520094.1">
    <property type="nucleotide sequence ID" value="NZ_JBHSPA010000055.1"/>
</dbReference>
<evidence type="ECO:0000313" key="3">
    <source>
        <dbReference type="Proteomes" id="UP001596058"/>
    </source>
</evidence>
<sequence>MAVAAEDASLEQVVDGVEKDVLPNPDDLRVPRKAVLTAEVVAVGLTAVVGVLGLAAGLGLAEHAAITQVAMNEGAQHVGAPGLRVAVGL</sequence>
<keyword evidence="1" id="KW-0812">Transmembrane</keyword>
<name>A0ABW1CXT5_9ACTN</name>
<dbReference type="EMBL" id="JBHSPA010000055">
    <property type="protein sequence ID" value="MFC5830619.1"/>
    <property type="molecule type" value="Genomic_DNA"/>
</dbReference>
<gene>
    <name evidence="2" type="ORF">ACFPZ3_42775</name>
</gene>
<evidence type="ECO:0000313" key="2">
    <source>
        <dbReference type="EMBL" id="MFC5830619.1"/>
    </source>
</evidence>
<comment type="caution">
    <text evidence="2">The sequence shown here is derived from an EMBL/GenBank/DDBJ whole genome shotgun (WGS) entry which is preliminary data.</text>
</comment>
<organism evidence="2 3">
    <name type="scientific">Nonomuraea insulae</name>
    <dbReference type="NCBI Taxonomy" id="1616787"/>
    <lineage>
        <taxon>Bacteria</taxon>
        <taxon>Bacillati</taxon>
        <taxon>Actinomycetota</taxon>
        <taxon>Actinomycetes</taxon>
        <taxon>Streptosporangiales</taxon>
        <taxon>Streptosporangiaceae</taxon>
        <taxon>Nonomuraea</taxon>
    </lineage>
</organism>
<dbReference type="Proteomes" id="UP001596058">
    <property type="component" value="Unassembled WGS sequence"/>
</dbReference>
<accession>A0ABW1CXT5</accession>
<keyword evidence="1" id="KW-0472">Membrane</keyword>